<dbReference type="Pfam" id="PF00400">
    <property type="entry name" value="WD40"/>
    <property type="match status" value="3"/>
</dbReference>
<dbReference type="PANTHER" id="PTHR14773">
    <property type="entry name" value="WD REPEAT-CONTAINING PROTEIN 76"/>
    <property type="match status" value="1"/>
</dbReference>
<dbReference type="PANTHER" id="PTHR14773:SF0">
    <property type="entry name" value="WD REPEAT-CONTAINING PROTEIN 76"/>
    <property type="match status" value="1"/>
</dbReference>
<dbReference type="InterPro" id="IPR036322">
    <property type="entry name" value="WD40_repeat_dom_sf"/>
</dbReference>
<keyword evidence="5" id="KW-0677">Repeat</keyword>
<evidence type="ECO:0000256" key="4">
    <source>
        <dbReference type="ARBA" id="ARBA00022574"/>
    </source>
</evidence>
<dbReference type="InParanoid" id="A0A0C3CPF7"/>
<evidence type="ECO:0000256" key="3">
    <source>
        <dbReference type="ARBA" id="ARBA00021132"/>
    </source>
</evidence>
<dbReference type="OrthoDB" id="9890280at2759"/>
<evidence type="ECO:0000313" key="11">
    <source>
        <dbReference type="EMBL" id="KIN00924.1"/>
    </source>
</evidence>
<dbReference type="HOGENOM" id="CLU_017019_1_1_1"/>
<dbReference type="GO" id="GO:0034399">
    <property type="term" value="C:nuclear periphery"/>
    <property type="evidence" value="ECO:0007669"/>
    <property type="project" value="EnsemblFungi"/>
</dbReference>
<evidence type="ECO:0000313" key="12">
    <source>
        <dbReference type="Proteomes" id="UP000054321"/>
    </source>
</evidence>
<reference evidence="12" key="2">
    <citation type="submission" date="2015-01" db="EMBL/GenBank/DDBJ databases">
        <title>Evolutionary Origins and Diversification of the Mycorrhizal Mutualists.</title>
        <authorList>
            <consortium name="DOE Joint Genome Institute"/>
            <consortium name="Mycorrhizal Genomics Consortium"/>
            <person name="Kohler A."/>
            <person name="Kuo A."/>
            <person name="Nagy L.G."/>
            <person name="Floudas D."/>
            <person name="Copeland A."/>
            <person name="Barry K.W."/>
            <person name="Cichocki N."/>
            <person name="Veneault-Fourrey C."/>
            <person name="LaButti K."/>
            <person name="Lindquist E.A."/>
            <person name="Lipzen A."/>
            <person name="Lundell T."/>
            <person name="Morin E."/>
            <person name="Murat C."/>
            <person name="Riley R."/>
            <person name="Ohm R."/>
            <person name="Sun H."/>
            <person name="Tunlid A."/>
            <person name="Henrissat B."/>
            <person name="Grigoriev I.V."/>
            <person name="Hibbett D.S."/>
            <person name="Martin F."/>
        </authorList>
    </citation>
    <scope>NUCLEOTIDE SEQUENCE [LARGE SCALE GENOMIC DNA]</scope>
    <source>
        <strain evidence="12">Zn</strain>
    </source>
</reference>
<accession>A0A0C3CPF7</accession>
<dbReference type="SMART" id="SM00320">
    <property type="entry name" value="WD40"/>
    <property type="match status" value="4"/>
</dbReference>
<dbReference type="GO" id="GO:0005737">
    <property type="term" value="C:cytoplasm"/>
    <property type="evidence" value="ECO:0007669"/>
    <property type="project" value="EnsemblFungi"/>
</dbReference>
<proteinExistence type="inferred from homology"/>
<dbReference type="GO" id="GO:0000785">
    <property type="term" value="C:chromatin"/>
    <property type="evidence" value="ECO:0007669"/>
    <property type="project" value="EnsemblFungi"/>
</dbReference>
<dbReference type="Gene3D" id="2.130.10.10">
    <property type="entry name" value="YVTN repeat-like/Quinoprotein amine dehydrogenase"/>
    <property type="match status" value="1"/>
</dbReference>
<dbReference type="AlphaFoldDB" id="A0A0C3CPF7"/>
<keyword evidence="4 8" id="KW-0853">WD repeat</keyword>
<sequence>MAPAKKEQPAVSAFERKRLENIASNQAILKDLSTSAQKFIPKPTPKPKSTTSRKRTTPAKKEPARPTRTSSRLAGVEADNETLKRKAEVEEEFAKEAAKAKRQRVAGDINLSDVVADGKKWSKGADFLSGVMRGAVPNQRTFTEDDIKETTDEALKSLRQKMSGLELYNGYEPNRIFDASQLGAEDKAGDEDDEDADVPEPDITAYSIHSKSITSFVFPADGNSLYSSSYDSSIRKLDLQKGIAVEAYAPRSVDIDLPISGISIPPMQPNLVFFSTLEGSLGRHDMRTAKDTEIWQLIDKKIGGFSLHPLHPHLAATASLDRTLKIWDLRKISGSGNSRAPHLVAEHESRLSVSHASFSAAGHVATSSYDDTIKIYSFADAGSWKAGHSIESDDMAPTASIPHNNQTGRWVTILKPHWQARPNDGIQKFVIGNMNRFADVYASSGEQLAQLGGDGISAVPAVTQFHPSQDWVAGGTASGKLCLWM</sequence>
<keyword evidence="6 9" id="KW-0227">DNA damage</keyword>
<evidence type="ECO:0000256" key="6">
    <source>
        <dbReference type="ARBA" id="ARBA00022763"/>
    </source>
</evidence>
<dbReference type="STRING" id="913774.A0A0C3CPF7"/>
<feature type="repeat" description="WD" evidence="8">
    <location>
        <begin position="206"/>
        <end position="247"/>
    </location>
</feature>
<evidence type="ECO:0000256" key="1">
    <source>
        <dbReference type="ARBA" id="ARBA00002653"/>
    </source>
</evidence>
<keyword evidence="7 9" id="KW-0238">DNA-binding</keyword>
<dbReference type="GO" id="GO:0003677">
    <property type="term" value="F:DNA binding"/>
    <property type="evidence" value="ECO:0007669"/>
    <property type="project" value="UniProtKB-UniRule"/>
</dbReference>
<feature type="region of interest" description="Disordered" evidence="10">
    <location>
        <begin position="31"/>
        <end position="80"/>
    </location>
</feature>
<dbReference type="PROSITE" id="PS50082">
    <property type="entry name" value="WD_REPEATS_2"/>
    <property type="match status" value="1"/>
</dbReference>
<dbReference type="EMBL" id="KN832876">
    <property type="protein sequence ID" value="KIN00924.1"/>
    <property type="molecule type" value="Genomic_DNA"/>
</dbReference>
<gene>
    <name evidence="11" type="ORF">OIDMADRAFT_103633</name>
</gene>
<dbReference type="InterPro" id="IPR050853">
    <property type="entry name" value="WD_repeat_DNA-damage-binding"/>
</dbReference>
<evidence type="ECO:0000256" key="8">
    <source>
        <dbReference type="PROSITE-ProRule" id="PRU00221"/>
    </source>
</evidence>
<dbReference type="FunCoup" id="A0A0C3CPF7">
    <property type="interactions" value="711"/>
</dbReference>
<protein>
    <recommendedName>
        <fullName evidence="3 9">DNA damage-binding protein CMR1</fullName>
    </recommendedName>
</protein>
<keyword evidence="12" id="KW-1185">Reference proteome</keyword>
<comment type="function">
    <text evidence="1 9">DNA-binding protein that binds to both single- and double-stranded DNA. Binds preferentially to UV-damaged DNA. May be involved in DNA-metabolic processes.</text>
</comment>
<evidence type="ECO:0000256" key="9">
    <source>
        <dbReference type="RuleBase" id="RU365004"/>
    </source>
</evidence>
<evidence type="ECO:0000256" key="2">
    <source>
        <dbReference type="ARBA" id="ARBA00005434"/>
    </source>
</evidence>
<dbReference type="InterPro" id="IPR001680">
    <property type="entry name" value="WD40_rpt"/>
</dbReference>
<dbReference type="InterPro" id="IPR015943">
    <property type="entry name" value="WD40/YVTN_repeat-like_dom_sf"/>
</dbReference>
<evidence type="ECO:0000256" key="5">
    <source>
        <dbReference type="ARBA" id="ARBA00022737"/>
    </source>
</evidence>
<dbReference type="Proteomes" id="UP000054321">
    <property type="component" value="Unassembled WGS sequence"/>
</dbReference>
<dbReference type="GO" id="GO:2000001">
    <property type="term" value="P:regulation of DNA damage checkpoint"/>
    <property type="evidence" value="ECO:0007669"/>
    <property type="project" value="EnsemblFungi"/>
</dbReference>
<name>A0A0C3CPF7_OIDMZ</name>
<dbReference type="GO" id="GO:0006974">
    <property type="term" value="P:DNA damage response"/>
    <property type="evidence" value="ECO:0007669"/>
    <property type="project" value="UniProtKB-KW"/>
</dbReference>
<reference evidence="11 12" key="1">
    <citation type="submission" date="2014-04" db="EMBL/GenBank/DDBJ databases">
        <authorList>
            <consortium name="DOE Joint Genome Institute"/>
            <person name="Kuo A."/>
            <person name="Martino E."/>
            <person name="Perotto S."/>
            <person name="Kohler A."/>
            <person name="Nagy L.G."/>
            <person name="Floudas D."/>
            <person name="Copeland A."/>
            <person name="Barry K.W."/>
            <person name="Cichocki N."/>
            <person name="Veneault-Fourrey C."/>
            <person name="LaButti K."/>
            <person name="Lindquist E.A."/>
            <person name="Lipzen A."/>
            <person name="Lundell T."/>
            <person name="Morin E."/>
            <person name="Murat C."/>
            <person name="Sun H."/>
            <person name="Tunlid A."/>
            <person name="Henrissat B."/>
            <person name="Grigoriev I.V."/>
            <person name="Hibbett D.S."/>
            <person name="Martin F."/>
            <person name="Nordberg H.P."/>
            <person name="Cantor M.N."/>
            <person name="Hua S.X."/>
        </authorList>
    </citation>
    <scope>NUCLEOTIDE SEQUENCE [LARGE SCALE GENOMIC DNA]</scope>
    <source>
        <strain evidence="11 12">Zn</strain>
    </source>
</reference>
<evidence type="ECO:0000256" key="7">
    <source>
        <dbReference type="ARBA" id="ARBA00023125"/>
    </source>
</evidence>
<comment type="similarity">
    <text evidence="2 9">Belongs to the WD repeat DDB2/WDR76 family.</text>
</comment>
<evidence type="ECO:0000256" key="10">
    <source>
        <dbReference type="SAM" id="MobiDB-lite"/>
    </source>
</evidence>
<organism evidence="11 12">
    <name type="scientific">Oidiodendron maius (strain Zn)</name>
    <dbReference type="NCBI Taxonomy" id="913774"/>
    <lineage>
        <taxon>Eukaryota</taxon>
        <taxon>Fungi</taxon>
        <taxon>Dikarya</taxon>
        <taxon>Ascomycota</taxon>
        <taxon>Pezizomycotina</taxon>
        <taxon>Leotiomycetes</taxon>
        <taxon>Leotiomycetes incertae sedis</taxon>
        <taxon>Myxotrichaceae</taxon>
        <taxon>Oidiodendron</taxon>
    </lineage>
</organism>
<dbReference type="SUPFAM" id="SSF50978">
    <property type="entry name" value="WD40 repeat-like"/>
    <property type="match status" value="1"/>
</dbReference>
<dbReference type="FunFam" id="2.130.10.10:FF:000562">
    <property type="entry name" value="DNA damage-binding protein CMR1"/>
    <property type="match status" value="1"/>
</dbReference>